<sequence>MMTSYLHKALLVLLSLVAAVAVHSSSAQMPDVRAPKLKFVLILTRHGVRSPTGGNEQLDRYSSQPWPKWDVPPGYLTPHGAKLMAIFGAYDRAYFAHQGLISGNGCGDAAHVSIYADSDQRTVETAKSLAEGMFPECPRDERPQQHWLIEGTADPLFHPLAASAGKPDHERALASIAGRIGDDPDGVTTAYRPQLEQLQSVLLGCVPAFPCPTPGHTASKLLLDIPATLDAGNGDHLAELKGPLNTAATITENFLLEYADGLPMEQVGWGRVDASSVRHLMDLHTAASDLTRRTPYLAAVQASNLLAHIADTMQQAVSGKPFRGALGKLNDRAVVLVGHDTNIANVAGMLGLNWLLDGRRDDTPPGGALVFELWQKPDAGRYEVHTYYMAQTLEQMRNAVPLNMDQAPPDANLFIPGCSTGAEGFPCDWLAFQQTLTNVIDPAFVDSLHGER</sequence>
<feature type="signal peptide" evidence="3">
    <location>
        <begin position="1"/>
        <end position="29"/>
    </location>
</feature>
<organism evidence="4 5">
    <name type="scientific">Silvibacterium bohemicum</name>
    <dbReference type="NCBI Taxonomy" id="1577686"/>
    <lineage>
        <taxon>Bacteria</taxon>
        <taxon>Pseudomonadati</taxon>
        <taxon>Acidobacteriota</taxon>
        <taxon>Terriglobia</taxon>
        <taxon>Terriglobales</taxon>
        <taxon>Acidobacteriaceae</taxon>
        <taxon>Silvibacterium</taxon>
    </lineage>
</organism>
<evidence type="ECO:0000256" key="3">
    <source>
        <dbReference type="SAM" id="SignalP"/>
    </source>
</evidence>
<evidence type="ECO:0000256" key="1">
    <source>
        <dbReference type="ARBA" id="ARBA00005375"/>
    </source>
</evidence>
<accession>A0A841JP71</accession>
<evidence type="ECO:0000256" key="2">
    <source>
        <dbReference type="ARBA" id="ARBA00022801"/>
    </source>
</evidence>
<dbReference type="EMBL" id="JACHEK010000002">
    <property type="protein sequence ID" value="MBB6143146.1"/>
    <property type="molecule type" value="Genomic_DNA"/>
</dbReference>
<name>A0A841JP71_9BACT</name>
<dbReference type="InterPro" id="IPR033379">
    <property type="entry name" value="Acid_Pase_AS"/>
</dbReference>
<dbReference type="InterPro" id="IPR050645">
    <property type="entry name" value="Histidine_acid_phosphatase"/>
</dbReference>
<reference evidence="4 5" key="1">
    <citation type="submission" date="2020-08" db="EMBL/GenBank/DDBJ databases">
        <title>Genomic Encyclopedia of Type Strains, Phase IV (KMG-IV): sequencing the most valuable type-strain genomes for metagenomic binning, comparative biology and taxonomic classification.</title>
        <authorList>
            <person name="Goeker M."/>
        </authorList>
    </citation>
    <scope>NUCLEOTIDE SEQUENCE [LARGE SCALE GENOMIC DNA]</scope>
    <source>
        <strain evidence="4 5">DSM 103733</strain>
    </source>
</reference>
<dbReference type="EC" id="3.1.3.2" evidence="4"/>
<dbReference type="SUPFAM" id="SSF53254">
    <property type="entry name" value="Phosphoglycerate mutase-like"/>
    <property type="match status" value="1"/>
</dbReference>
<feature type="chain" id="PRO_5033028816" evidence="3">
    <location>
        <begin position="30"/>
        <end position="452"/>
    </location>
</feature>
<dbReference type="PANTHER" id="PTHR11567">
    <property type="entry name" value="ACID PHOSPHATASE-RELATED"/>
    <property type="match status" value="1"/>
</dbReference>
<dbReference type="InterPro" id="IPR000560">
    <property type="entry name" value="His_Pase_clade-2"/>
</dbReference>
<evidence type="ECO:0000313" key="4">
    <source>
        <dbReference type="EMBL" id="MBB6143146.1"/>
    </source>
</evidence>
<gene>
    <name evidence="4" type="ORF">HNQ77_001090</name>
</gene>
<dbReference type="GO" id="GO:0003993">
    <property type="term" value="F:acid phosphatase activity"/>
    <property type="evidence" value="ECO:0007669"/>
    <property type="project" value="UniProtKB-EC"/>
</dbReference>
<dbReference type="GO" id="GO:0030288">
    <property type="term" value="C:outer membrane-bounded periplasmic space"/>
    <property type="evidence" value="ECO:0007669"/>
    <property type="project" value="TreeGrafter"/>
</dbReference>
<proteinExistence type="inferred from homology"/>
<keyword evidence="5" id="KW-1185">Reference proteome</keyword>
<protein>
    <submittedName>
        <fullName evidence="4">4-phytase/acid phosphatase</fullName>
        <ecNumber evidence="4">3.1.3.2</ecNumber>
        <ecNumber evidence="4">3.1.3.26</ecNumber>
    </submittedName>
</protein>
<dbReference type="Proteomes" id="UP000538666">
    <property type="component" value="Unassembled WGS sequence"/>
</dbReference>
<dbReference type="InterPro" id="IPR029033">
    <property type="entry name" value="His_PPase_superfam"/>
</dbReference>
<dbReference type="AlphaFoldDB" id="A0A841JP71"/>
<comment type="caution">
    <text evidence="4">The sequence shown here is derived from an EMBL/GenBank/DDBJ whole genome shotgun (WGS) entry which is preliminary data.</text>
</comment>
<dbReference type="EC" id="3.1.3.26" evidence="4"/>
<evidence type="ECO:0000313" key="5">
    <source>
        <dbReference type="Proteomes" id="UP000538666"/>
    </source>
</evidence>
<dbReference type="GO" id="GO:0050308">
    <property type="term" value="F:sugar-phosphatase activity"/>
    <property type="evidence" value="ECO:0007669"/>
    <property type="project" value="TreeGrafter"/>
</dbReference>
<dbReference type="PANTHER" id="PTHR11567:SF110">
    <property type="entry name" value="2-PHOSPHOXYLOSE PHOSPHATASE 1"/>
    <property type="match status" value="1"/>
</dbReference>
<dbReference type="Pfam" id="PF00328">
    <property type="entry name" value="His_Phos_2"/>
    <property type="match status" value="2"/>
</dbReference>
<dbReference type="GO" id="GO:0008707">
    <property type="term" value="F:inositol hexakisphosphate 4-phosphatase activity"/>
    <property type="evidence" value="ECO:0007669"/>
    <property type="project" value="UniProtKB-EC"/>
</dbReference>
<dbReference type="RefSeq" id="WP_184084603.1">
    <property type="nucleotide sequence ID" value="NZ_JACHEK010000002.1"/>
</dbReference>
<dbReference type="CDD" id="cd07061">
    <property type="entry name" value="HP_HAP_like"/>
    <property type="match status" value="1"/>
</dbReference>
<keyword evidence="2 4" id="KW-0378">Hydrolase</keyword>
<dbReference type="PROSITE" id="PS00616">
    <property type="entry name" value="HIS_ACID_PHOSPHAT_1"/>
    <property type="match status" value="1"/>
</dbReference>
<comment type="similarity">
    <text evidence="1">Belongs to the histidine acid phosphatase family.</text>
</comment>
<keyword evidence="3" id="KW-0732">Signal</keyword>
<dbReference type="Gene3D" id="3.40.50.1240">
    <property type="entry name" value="Phosphoglycerate mutase-like"/>
    <property type="match status" value="2"/>
</dbReference>